<dbReference type="CDD" id="cd05698">
    <property type="entry name" value="S1_Rrp5_repeat_hs6_sc5"/>
    <property type="match status" value="1"/>
</dbReference>
<organism evidence="5 6">
    <name type="scientific">Sparus aurata</name>
    <name type="common">Gilthead sea bream</name>
    <dbReference type="NCBI Taxonomy" id="8175"/>
    <lineage>
        <taxon>Eukaryota</taxon>
        <taxon>Metazoa</taxon>
        <taxon>Chordata</taxon>
        <taxon>Craniata</taxon>
        <taxon>Vertebrata</taxon>
        <taxon>Euteleostomi</taxon>
        <taxon>Actinopterygii</taxon>
        <taxon>Neopterygii</taxon>
        <taxon>Teleostei</taxon>
        <taxon>Neoteleostei</taxon>
        <taxon>Acanthomorphata</taxon>
        <taxon>Eupercaria</taxon>
        <taxon>Spariformes</taxon>
        <taxon>Sparidae</taxon>
        <taxon>Sparus</taxon>
    </lineage>
</organism>
<dbReference type="AlphaFoldDB" id="A0A671UB88"/>
<keyword evidence="3" id="KW-0539">Nucleus</keyword>
<dbReference type="CDD" id="cd05696">
    <property type="entry name" value="S1_Rrp5_repeat_hs4"/>
    <property type="match status" value="1"/>
</dbReference>
<feature type="domain" description="S1 motif" evidence="4">
    <location>
        <begin position="157"/>
        <end position="222"/>
    </location>
</feature>
<proteinExistence type="predicted"/>
<evidence type="ECO:0000313" key="5">
    <source>
        <dbReference type="Ensembl" id="ENSSAUP00010011118.1"/>
    </source>
</evidence>
<dbReference type="PANTHER" id="PTHR23270:SF10">
    <property type="entry name" value="PROTEIN RRP5 HOMOLOG"/>
    <property type="match status" value="1"/>
</dbReference>
<dbReference type="InterPro" id="IPR003029">
    <property type="entry name" value="S1_domain"/>
</dbReference>
<dbReference type="FunFam" id="2.40.50.140:FF:000340">
    <property type="entry name" value="Unplaced genomic scaffold supercont1.162, whole genome shotgun sequence"/>
    <property type="match status" value="1"/>
</dbReference>
<dbReference type="SUPFAM" id="SSF50249">
    <property type="entry name" value="Nucleic acid-binding proteins"/>
    <property type="match status" value="6"/>
</dbReference>
<dbReference type="Proteomes" id="UP000472265">
    <property type="component" value="Chromosome 1"/>
</dbReference>
<dbReference type="CDD" id="cd05695">
    <property type="entry name" value="S1_Rrp5_repeat_hs3"/>
    <property type="match status" value="1"/>
</dbReference>
<feature type="domain" description="S1 motif" evidence="4">
    <location>
        <begin position="685"/>
        <end position="754"/>
    </location>
</feature>
<dbReference type="InterPro" id="IPR012340">
    <property type="entry name" value="NA-bd_OB-fold"/>
</dbReference>
<sequence>MEEDFPRGGTAKKPTETESKIVVQRTEVDNLFQVEFSSPSFCIHTNVIHNVKEGMLMLGCVKEVADFEVTVSLPCGLQGFLSIRNVCDAYAKLLSEQLDSADTEEICSLPHLFHPGMVIRCVVAKLDVAKGGSPSIQLSVNPKLINKALTSSSLKAGMVLSGCVESVEDHGYIVDIGIGGTKAFLPKTAAKDKQNDQDVGQYVTAQVEEVKNDGRVARLSVSSSTLAQAFAESEQGWNLTNLLPGLLVKATIKKVTKHGLILSFLTSFSGHVDFLHMEPEQTSSYTEGAEVQARVLYVELSTRLVALSLRSYLVQAGSVVDPSPAAGDRIGEVVKDCKMTTMHHMSGAMLELPDETMAFVHRNHMKESSEPSNENRVLAMPEHTCRILDFSAMDQIHFASLRRYVAPRPCFMFHNKHGPHLSVLLNHGMVVHLSDHIKGLVPRTHLSDIILKNPEKKYVEGMKIKCRVLSVEAENKKLYLTRKKALVESTLPLFLSYADAHPGRVSHGYIVCIKDFGCIVRFYNSVKGLVPLSELSSEPIISPEEVFYVGQVLKAKVLQCDPDKAKMLLSFKAAVEGDTGESAKPQVDCEVGKRVEARVLKKSVNGLEVAILPDENRAVLPTMHLSDHVSNCPLLWENLQEGDNISNLMCYSKNKQNIALTKKPTVRWSLEEGVVAKDFSEVTVGMQLIGWIKNIMSYGVFVEFPYGLVGLAPKSAMTDKFIQDTTNAFQLGQTVLAKVTNLDEEKRRFLVTLKISEVIPPEGDAQTRLINGLQEKRAVTEMLAVRDVSDLRQQLAALCVGQKLKLTVDTTDSGATFKSDDMASATILATKHHVMGVNLSPGQKVTAVILHIDILSSCIHVSILSKLVGKKKSAQSTQRWCSTSTKTLLSSHFMIRRS</sequence>
<feature type="domain" description="S1 motif" evidence="4">
    <location>
        <begin position="245"/>
        <end position="310"/>
    </location>
</feature>
<reference evidence="5" key="3">
    <citation type="submission" date="2025-09" db="UniProtKB">
        <authorList>
            <consortium name="Ensembl"/>
        </authorList>
    </citation>
    <scope>IDENTIFICATION</scope>
</reference>
<name>A0A671UB88_SPAAU</name>
<feature type="domain" description="S1 motif" evidence="4">
    <location>
        <begin position="418"/>
        <end position="483"/>
    </location>
</feature>
<dbReference type="Ensembl" id="ENSSAUT00010011821.1">
    <property type="protein sequence ID" value="ENSSAUP00010011118.1"/>
    <property type="gene ID" value="ENSSAUG00010005292.1"/>
</dbReference>
<dbReference type="GO" id="GO:0003723">
    <property type="term" value="F:RNA binding"/>
    <property type="evidence" value="ECO:0007669"/>
    <property type="project" value="TreeGrafter"/>
</dbReference>
<reference evidence="5" key="1">
    <citation type="submission" date="2021-04" db="EMBL/GenBank/DDBJ databases">
        <authorList>
            <consortium name="Wellcome Sanger Institute Data Sharing"/>
        </authorList>
    </citation>
    <scope>NUCLEOTIDE SEQUENCE [LARGE SCALE GENOMIC DNA]</scope>
</reference>
<feature type="domain" description="S1 motif" evidence="4">
    <location>
        <begin position="503"/>
        <end position="572"/>
    </location>
</feature>
<dbReference type="InterPro" id="IPR048059">
    <property type="entry name" value="Rrp5_S1_rpt_hs1_sc1"/>
</dbReference>
<gene>
    <name evidence="5" type="primary">PDCD11</name>
    <name evidence="5" type="synonym">pdcd11</name>
</gene>
<dbReference type="CDD" id="cd05693">
    <property type="entry name" value="S1_Rrp5_repeat_hs1_sc1"/>
    <property type="match status" value="1"/>
</dbReference>
<dbReference type="CDD" id="cd04461">
    <property type="entry name" value="S1_Rrp5_repeat_hs8_sc7"/>
    <property type="match status" value="1"/>
</dbReference>
<protein>
    <submittedName>
        <fullName evidence="5">Programmed cell death 11</fullName>
    </submittedName>
</protein>
<dbReference type="FunFam" id="2.40.50.140:FF:000175">
    <property type="entry name" value="Programmed cell death 11"/>
    <property type="match status" value="1"/>
</dbReference>
<dbReference type="GO" id="GO:0006364">
    <property type="term" value="P:rRNA processing"/>
    <property type="evidence" value="ECO:0007669"/>
    <property type="project" value="InterPro"/>
</dbReference>
<evidence type="ECO:0000256" key="1">
    <source>
        <dbReference type="ARBA" id="ARBA00004123"/>
    </source>
</evidence>
<accession>A0A671UB88</accession>
<keyword evidence="6" id="KW-1185">Reference proteome</keyword>
<evidence type="ECO:0000313" key="6">
    <source>
        <dbReference type="Proteomes" id="UP000472265"/>
    </source>
</evidence>
<reference evidence="5" key="2">
    <citation type="submission" date="2025-08" db="UniProtKB">
        <authorList>
            <consortium name="Ensembl"/>
        </authorList>
    </citation>
    <scope>IDENTIFICATION</scope>
</reference>
<dbReference type="Pfam" id="PF23459">
    <property type="entry name" value="S1_RRP5"/>
    <property type="match status" value="3"/>
</dbReference>
<evidence type="ECO:0000259" key="4">
    <source>
        <dbReference type="PROSITE" id="PS50126"/>
    </source>
</evidence>
<dbReference type="GeneTree" id="ENSGT00390000012228"/>
<dbReference type="InterPro" id="IPR057302">
    <property type="entry name" value="Rrp5_S1"/>
</dbReference>
<comment type="subcellular location">
    <subcellularLocation>
        <location evidence="1">Nucleus</location>
    </subcellularLocation>
</comment>
<evidence type="ECO:0000256" key="2">
    <source>
        <dbReference type="ARBA" id="ARBA00022737"/>
    </source>
</evidence>
<dbReference type="GO" id="GO:0032040">
    <property type="term" value="C:small-subunit processome"/>
    <property type="evidence" value="ECO:0007669"/>
    <property type="project" value="TreeGrafter"/>
</dbReference>
<dbReference type="CDD" id="cd05697">
    <property type="entry name" value="S1_Rrp5_repeat_hs5"/>
    <property type="match status" value="1"/>
</dbReference>
<dbReference type="CDD" id="cd05694">
    <property type="entry name" value="S1_Rrp5_repeat_hs2_sc2"/>
    <property type="match status" value="1"/>
</dbReference>
<feature type="domain" description="S1 motif" evidence="4">
    <location>
        <begin position="54"/>
        <end position="141"/>
    </location>
</feature>
<dbReference type="FunFam" id="2.40.50.140:FF:000148">
    <property type="entry name" value="protein RRP5 homolog isoform X1"/>
    <property type="match status" value="1"/>
</dbReference>
<dbReference type="FunFam" id="2.40.50.140:FF:000200">
    <property type="entry name" value="Programmed cell death 11"/>
    <property type="match status" value="1"/>
</dbReference>
<dbReference type="SMART" id="SM00316">
    <property type="entry name" value="S1"/>
    <property type="match status" value="8"/>
</dbReference>
<evidence type="ECO:0000256" key="3">
    <source>
        <dbReference type="ARBA" id="ARBA00023242"/>
    </source>
</evidence>
<dbReference type="PANTHER" id="PTHR23270">
    <property type="entry name" value="PROGRAMMED CELL DEATH PROTEIN 11 PRE-RRNA PROCESSING PROTEIN RRP5"/>
    <property type="match status" value="1"/>
</dbReference>
<dbReference type="PROSITE" id="PS50126">
    <property type="entry name" value="S1"/>
    <property type="match status" value="6"/>
</dbReference>
<dbReference type="InterPro" id="IPR045209">
    <property type="entry name" value="Rrp5"/>
</dbReference>
<dbReference type="FunFam" id="2.40.50.140:FF:000103">
    <property type="entry name" value="protein RRP5 homolog"/>
    <property type="match status" value="2"/>
</dbReference>
<dbReference type="Pfam" id="PF00575">
    <property type="entry name" value="S1"/>
    <property type="match status" value="3"/>
</dbReference>
<dbReference type="Gene3D" id="2.40.50.140">
    <property type="entry name" value="Nucleic acid-binding proteins"/>
    <property type="match status" value="6"/>
</dbReference>
<keyword evidence="2" id="KW-0677">Repeat</keyword>